<reference evidence="2" key="2">
    <citation type="submission" date="2023-01" db="EMBL/GenBank/DDBJ databases">
        <authorList>
            <person name="Rosani U."/>
            <person name="Delmont T.O."/>
            <person name="Gaia M."/>
            <person name="Krupovic M."/>
        </authorList>
    </citation>
    <scope>NUCLEOTIDE SEQUENCE</scope>
    <source>
        <strain evidence="2">MalacoHV1/China/2018</strain>
    </source>
</reference>
<feature type="compositionally biased region" description="Basic and acidic residues" evidence="1">
    <location>
        <begin position="766"/>
        <end position="775"/>
    </location>
</feature>
<feature type="compositionally biased region" description="Basic and acidic residues" evidence="1">
    <location>
        <begin position="744"/>
        <end position="753"/>
    </location>
</feature>
<protein>
    <submittedName>
        <fullName evidence="2">ORF81</fullName>
    </submittedName>
</protein>
<evidence type="ECO:0000256" key="1">
    <source>
        <dbReference type="SAM" id="MobiDB-lite"/>
    </source>
</evidence>
<evidence type="ECO:0000313" key="2">
    <source>
        <dbReference type="EMBL" id="DBA11782.1"/>
    </source>
</evidence>
<accession>A0AA48SFH7</accession>
<organism evidence="2">
    <name type="scientific">Malaco herpesvirus 1</name>
    <dbReference type="NCBI Taxonomy" id="3031797"/>
    <lineage>
        <taxon>Viruses</taxon>
        <taxon>Duplodnaviria</taxon>
        <taxon>Heunggongvirae</taxon>
        <taxon>Peploviricota</taxon>
        <taxon>Herviviricetes</taxon>
        <taxon>Herpesvirales</taxon>
        <taxon>Malacoherpesviridae</taxon>
    </lineage>
</organism>
<name>A0AA48SFH7_9VIRU</name>
<sequence>MFLSGFNHSLLAKQPQHINCSYNSDHCSDSKSTHLNFLVTTNNNYINMDAGKIQKAMLKKMEDQKIFQSTIIRKMIQGGETTTTLFDGGFVAYPKTYVQPKFEVLSSKQFNVRVIRGAGTADSQYVTPGLIFPQYPTTLAYNSRGIEMVMAERFNETAIILNGGEVFDKASELLPRPSGVSDEAIVNLGKMASSMELSNEFKQTPGGIFNVISDPFDEDNLTEFVDMMFTTHFPECNKDTHVLIFIGNKPSMISIVKYYLLGAEDVNKYNIEYIAGEKTQLADHRCYYGQTTFEVPFNNAHLNRDCDGLVAKFLPVFHASNKVCVNEQGLLPYNENSEEYRHKAVQEFIKLQKKMVTKRDDMKQINTCKFIGTVAANILLEDPVMSVVGCTDDPENPKMILNARMDIIYSTIIQHKGVNSNVKVKEHQIFQTAYAGKVEKSMISPCKSLSYRVSFDEDVKPMEIETLRVTDAKGKPVRNFFAHKTDRAATSTSFFESLKKDIPNMTPEQKQLQAGMLMVNNNLIQILDPQAVFNTDVFESRNEKAERVGATIDESNAKSLGFMTAIKAGPDSIARNIDSPAMRILSRLNGSIFLFKEVVDMCLKVTNGKTTMEPGCDHPGMIGEEVMDTTFCSWCQRKFVDNDDMCFCALLTQSACNLKVEDMTHTKVSALYSIAFPSKKILTLQDEKKITNMKMESYALHMSIRTNETGNKMSCVGNVTLKNNNSKDENGLMSLAAYENRKANKAGGDKDGSKAPADSTPSTSGKDGEEEKDTDFSKCKKVSALLDTVLQSNPTILKDSHRVDFSVLGKDELAEISQLLLHAHKQFNKSVTILNEIEKNSFKGRTMTSGVGSFTLEPNKALIASILEDETRTKDYTIPQVQKGLPALVIKGAMVEEEVKTEEDEDDEDDVMAELMRSNQRKRKMNMDDGAPSAKKAKSETLSQDIKNFARALYVYCLENMNNSEFEPHCFKVENMPEEYKKVIGSPAKFKQAFIYIGYMVGMNTEHKLMAEQGRTTRSNITKTMADYIFALGDYLKETARIIQIECGFQTPEQMNDRFFMHTSQTESKIGKQLTGLIDPSSTGDFVQKMTERKMLNAMGKQHCDVKRFTCSPVVINETEITIVMKQNNIPNVVQTSIPIPYNFQKGVNTDEGTCMIEQTTDLSNYTVDGSFNKKQGGLPQVNQHTYTVMLLKINGNAIAGDRKEIKEETWNSGRKVNTEKLDEELNKIYDQTKQGIMYKSFPLTCADYVAKTDGCTGAGKVGPLSTPILSALHSKNNVRYDRVNMPNFASKDEDKKASEYVLNFIQESRSVGANNDACYFSTFNREIIRDLGRIRIAHEQVVKKMIPIITKMSSVANTAGFEKALRDLYIGKQTQTRFDDLVKRTLSEYNNAGPILHLFFALGQIYGSKVFTGNQMYNVDMERDYEAARISTTAVINLLTSRDANQSTTSSFKSKNQGLGTSVTCHSNFSMMENKPVVMCTVGDFDYNSHARCILKGSIGSYYGIDGSTINRSIKMGTTFFNQSVPAEIVGQDASAVKIGTNIIIKTGGVHFNRSEKVIQTVDPHTIMMLENLESFKAALTSKNIAKKFFEYIRDTACNGTVPETIEEFNKIIIENYLPHMSDYLEAKRVEEEFTSIIASGFISEEEEYVEDCDFDMFDFGDE</sequence>
<dbReference type="EMBL" id="BK063093">
    <property type="protein sequence ID" value="DBA11782.1"/>
    <property type="molecule type" value="Genomic_DNA"/>
</dbReference>
<reference evidence="2" key="1">
    <citation type="journal article" date="2023" name="Front. Mar. Sci.">
        <title>Tracing the invertebrate herpesviruses in the global sequence datasets.</title>
        <authorList>
            <person name="Rosani U."/>
            <person name="Gaia M."/>
            <person name="Delmont T.O."/>
            <person name="Krupovic M."/>
        </authorList>
    </citation>
    <scope>NUCLEOTIDE SEQUENCE</scope>
    <source>
        <strain evidence="2">MalacoHV1/China/2018</strain>
    </source>
</reference>
<proteinExistence type="predicted"/>
<feature type="region of interest" description="Disordered" evidence="1">
    <location>
        <begin position="744"/>
        <end position="775"/>
    </location>
</feature>